<keyword evidence="1" id="KW-0175">Coiled coil</keyword>
<dbReference type="OMA" id="REYEWNQ"/>
<feature type="region of interest" description="Disordered" evidence="2">
    <location>
        <begin position="101"/>
        <end position="177"/>
    </location>
</feature>
<dbReference type="Proteomes" id="UP000264800">
    <property type="component" value="Unplaced"/>
</dbReference>
<dbReference type="GeneTree" id="ENSGT00940000174846"/>
<evidence type="ECO:0008006" key="5">
    <source>
        <dbReference type="Google" id="ProtNLM"/>
    </source>
</evidence>
<dbReference type="AlphaFoldDB" id="A0A3Q3AJU9"/>
<evidence type="ECO:0000256" key="2">
    <source>
        <dbReference type="SAM" id="MobiDB-lite"/>
    </source>
</evidence>
<proteinExistence type="predicted"/>
<feature type="coiled-coil region" evidence="1">
    <location>
        <begin position="14"/>
        <end position="41"/>
    </location>
</feature>
<dbReference type="STRING" id="37003.ENSKMAP00000017008"/>
<dbReference type="Ensembl" id="ENSKMAT00000017245.1">
    <property type="protein sequence ID" value="ENSKMAP00000017008.1"/>
    <property type="gene ID" value="ENSKMAG00000012698.1"/>
</dbReference>
<organism evidence="3 4">
    <name type="scientific">Kryptolebias marmoratus</name>
    <name type="common">Mangrove killifish</name>
    <name type="synonym">Rivulus marmoratus</name>
    <dbReference type="NCBI Taxonomy" id="37003"/>
    <lineage>
        <taxon>Eukaryota</taxon>
        <taxon>Metazoa</taxon>
        <taxon>Chordata</taxon>
        <taxon>Craniata</taxon>
        <taxon>Vertebrata</taxon>
        <taxon>Euteleostomi</taxon>
        <taxon>Actinopterygii</taxon>
        <taxon>Neopterygii</taxon>
        <taxon>Teleostei</taxon>
        <taxon>Neoteleostei</taxon>
        <taxon>Acanthomorphata</taxon>
        <taxon>Ovalentaria</taxon>
        <taxon>Atherinomorphae</taxon>
        <taxon>Cyprinodontiformes</taxon>
        <taxon>Rivulidae</taxon>
        <taxon>Kryptolebias</taxon>
    </lineage>
</organism>
<protein>
    <recommendedName>
        <fullName evidence="5">Coiled-coil domain containing 146</fullName>
    </recommendedName>
</protein>
<sequence length="177" mass="20793">CIRGQILPSDQFVLVFVQLEVNLAERERQSLEKELLVEQVTRLSKPLGEQVENCRQDSLTLAKKVEHEASLISMDRCQRRLEQGLPPFPEIEEEWRRMLQDKKRRQKNKEERQREYEWNQMPNGEYTTAEARPNAYIPQNDSLPLPKPYGALAPFKPSQPGANMRHIRKPTLKPFET</sequence>
<reference evidence="3" key="2">
    <citation type="submission" date="2025-09" db="UniProtKB">
        <authorList>
            <consortium name="Ensembl"/>
        </authorList>
    </citation>
    <scope>IDENTIFICATION</scope>
</reference>
<accession>A0A3Q3AJU9</accession>
<evidence type="ECO:0000313" key="4">
    <source>
        <dbReference type="Proteomes" id="UP000264800"/>
    </source>
</evidence>
<feature type="compositionally biased region" description="Basic and acidic residues" evidence="2">
    <location>
        <begin position="108"/>
        <end position="117"/>
    </location>
</feature>
<evidence type="ECO:0000256" key="1">
    <source>
        <dbReference type="SAM" id="Coils"/>
    </source>
</evidence>
<name>A0A3Q3AJU9_KRYMA</name>
<reference evidence="3" key="1">
    <citation type="submission" date="2025-08" db="UniProtKB">
        <authorList>
            <consortium name="Ensembl"/>
        </authorList>
    </citation>
    <scope>IDENTIFICATION</scope>
</reference>
<evidence type="ECO:0000313" key="3">
    <source>
        <dbReference type="Ensembl" id="ENSKMAP00000017008.1"/>
    </source>
</evidence>
<keyword evidence="4" id="KW-1185">Reference proteome</keyword>